<dbReference type="PROSITE" id="PS50995">
    <property type="entry name" value="HTH_MARR_2"/>
    <property type="match status" value="1"/>
</dbReference>
<reference evidence="3 4" key="1">
    <citation type="submission" date="2024-10" db="EMBL/GenBank/DDBJ databases">
        <title>The Natural Products Discovery Center: Release of the First 8490 Sequenced Strains for Exploring Actinobacteria Biosynthetic Diversity.</title>
        <authorList>
            <person name="Kalkreuter E."/>
            <person name="Kautsar S.A."/>
            <person name="Yang D."/>
            <person name="Bader C.D."/>
            <person name="Teijaro C.N."/>
            <person name="Fluegel L."/>
            <person name="Davis C.M."/>
            <person name="Simpson J.R."/>
            <person name="Lauterbach L."/>
            <person name="Steele A.D."/>
            <person name="Gui C."/>
            <person name="Meng S."/>
            <person name="Li G."/>
            <person name="Viehrig K."/>
            <person name="Ye F."/>
            <person name="Su P."/>
            <person name="Kiefer A.F."/>
            <person name="Nichols A."/>
            <person name="Cepeda A.J."/>
            <person name="Yan W."/>
            <person name="Fan B."/>
            <person name="Jiang Y."/>
            <person name="Adhikari A."/>
            <person name="Zheng C.-J."/>
            <person name="Schuster L."/>
            <person name="Cowan T.M."/>
            <person name="Smanski M.J."/>
            <person name="Chevrette M.G."/>
            <person name="De Carvalho L.P.S."/>
            <person name="Shen B."/>
        </authorList>
    </citation>
    <scope>NUCLEOTIDE SEQUENCE [LARGE SCALE GENOMIC DNA]</scope>
    <source>
        <strain evidence="3 4">NPDC049639</strain>
    </source>
</reference>
<gene>
    <name evidence="3" type="ORF">ACIB24_00695</name>
</gene>
<evidence type="ECO:0000256" key="1">
    <source>
        <dbReference type="SAM" id="MobiDB-lite"/>
    </source>
</evidence>
<dbReference type="PANTHER" id="PTHR33164">
    <property type="entry name" value="TRANSCRIPTIONAL REGULATOR, MARR FAMILY"/>
    <property type="match status" value="1"/>
</dbReference>
<feature type="domain" description="HTH marR-type" evidence="2">
    <location>
        <begin position="1"/>
        <end position="145"/>
    </location>
</feature>
<dbReference type="Proteomes" id="UP001612915">
    <property type="component" value="Unassembled WGS sequence"/>
</dbReference>
<comment type="caution">
    <text evidence="3">The sequence shown here is derived from an EMBL/GenBank/DDBJ whole genome shotgun (WGS) entry which is preliminary data.</text>
</comment>
<dbReference type="PANTHER" id="PTHR33164:SF99">
    <property type="entry name" value="MARR FAMILY REGULATORY PROTEIN"/>
    <property type="match status" value="1"/>
</dbReference>
<dbReference type="PRINTS" id="PR00598">
    <property type="entry name" value="HTHMARR"/>
</dbReference>
<evidence type="ECO:0000313" key="4">
    <source>
        <dbReference type="Proteomes" id="UP001612915"/>
    </source>
</evidence>
<dbReference type="SMART" id="SM00347">
    <property type="entry name" value="HTH_MARR"/>
    <property type="match status" value="1"/>
</dbReference>
<name>A0ABW8AHD0_9ACTN</name>
<dbReference type="InterPro" id="IPR036390">
    <property type="entry name" value="WH_DNA-bd_sf"/>
</dbReference>
<dbReference type="InterPro" id="IPR036388">
    <property type="entry name" value="WH-like_DNA-bd_sf"/>
</dbReference>
<feature type="region of interest" description="Disordered" evidence="1">
    <location>
        <begin position="145"/>
        <end position="165"/>
    </location>
</feature>
<dbReference type="Gene3D" id="1.10.10.10">
    <property type="entry name" value="Winged helix-like DNA-binding domain superfamily/Winged helix DNA-binding domain"/>
    <property type="match status" value="1"/>
</dbReference>
<organism evidence="3 4">
    <name type="scientific">Spongisporangium articulatum</name>
    <dbReference type="NCBI Taxonomy" id="3362603"/>
    <lineage>
        <taxon>Bacteria</taxon>
        <taxon>Bacillati</taxon>
        <taxon>Actinomycetota</taxon>
        <taxon>Actinomycetes</taxon>
        <taxon>Kineosporiales</taxon>
        <taxon>Kineosporiaceae</taxon>
        <taxon>Spongisporangium</taxon>
    </lineage>
</organism>
<evidence type="ECO:0000313" key="3">
    <source>
        <dbReference type="EMBL" id="MFI7585573.1"/>
    </source>
</evidence>
<dbReference type="RefSeq" id="WP_398273679.1">
    <property type="nucleotide sequence ID" value="NZ_JBITLV010000001.1"/>
</dbReference>
<keyword evidence="4" id="KW-1185">Reference proteome</keyword>
<dbReference type="InterPro" id="IPR000835">
    <property type="entry name" value="HTH_MarR-typ"/>
</dbReference>
<accession>A0ABW8AHD0</accession>
<evidence type="ECO:0000259" key="2">
    <source>
        <dbReference type="PROSITE" id="PS50995"/>
    </source>
</evidence>
<dbReference type="Pfam" id="PF12802">
    <property type="entry name" value="MarR_2"/>
    <property type="match status" value="1"/>
</dbReference>
<dbReference type="InterPro" id="IPR039422">
    <property type="entry name" value="MarR/SlyA-like"/>
</dbReference>
<protein>
    <submittedName>
        <fullName evidence="3">MarR family winged helix-turn-helix transcriptional regulator</fullName>
    </submittedName>
</protein>
<dbReference type="EMBL" id="JBITLV010000001">
    <property type="protein sequence ID" value="MFI7585573.1"/>
    <property type="molecule type" value="Genomic_DNA"/>
</dbReference>
<dbReference type="SUPFAM" id="SSF46785">
    <property type="entry name" value="Winged helix' DNA-binding domain"/>
    <property type="match status" value="1"/>
</dbReference>
<proteinExistence type="predicted"/>
<sequence>MTEWLSTDEQAAWRAWLDGTRTLLTALERQLATESDLTLTDYELLVRLSEAPENRLRMRELADATLATRSGVTRAVTRAERAGWVRRVECEDDRRGMNAELTDAGRAALAAAAPGHVAAVRAGLIDALTPEQLDQLRVIGRAMQSAGASRAETGRPGRVGRSPVK</sequence>